<feature type="domain" description="ATP-grasp" evidence="7">
    <location>
        <begin position="119"/>
        <end position="321"/>
    </location>
</feature>
<dbReference type="PROSITE" id="PS50979">
    <property type="entry name" value="BC"/>
    <property type="match status" value="1"/>
</dbReference>
<dbReference type="PANTHER" id="PTHR18866:SF33">
    <property type="entry name" value="METHYLCROTONOYL-COA CARBOXYLASE SUBUNIT ALPHA, MITOCHONDRIAL-RELATED"/>
    <property type="match status" value="1"/>
</dbReference>
<dbReference type="InterPro" id="IPR016185">
    <property type="entry name" value="PreATP-grasp_dom_sf"/>
</dbReference>
<organism evidence="9 10">
    <name type="scientific">Pseudonocardia bannensis</name>
    <dbReference type="NCBI Taxonomy" id="630973"/>
    <lineage>
        <taxon>Bacteria</taxon>
        <taxon>Bacillati</taxon>
        <taxon>Actinomycetota</taxon>
        <taxon>Actinomycetes</taxon>
        <taxon>Pseudonocardiales</taxon>
        <taxon>Pseudonocardiaceae</taxon>
        <taxon>Pseudonocardia</taxon>
    </lineage>
</organism>
<accession>A0A848DI98</accession>
<evidence type="ECO:0000256" key="2">
    <source>
        <dbReference type="ARBA" id="ARBA00022598"/>
    </source>
</evidence>
<keyword evidence="10" id="KW-1185">Reference proteome</keyword>
<dbReference type="InterPro" id="IPR005479">
    <property type="entry name" value="CPAse_ATP-bd"/>
</dbReference>
<sequence>MRRLLVANRGEIAVRIIRAARDLGISTVAVHSTADAEAPHVRLADAAVEIGPPQATKSYLVVDAILEAARSSGADAVHPGYGFLSERAAFAAAVTDAGLTFVGPDAAVIEEMGDKVRARQVARAAGVPTVPGTEDGVDDVAAAVAAAADIGYPVMLKAAAGGGGRGIRVVADEAELRSGFPAASAEAASAFGDGRMYLERFVRRARHVEVQVLGDGDDVVHLFERECSLQRRRQKMVEEATAPGIDADVRAAMTDAAVRLSREVGYRSAGTVEFLVDDDADESSDQRFFFIEMNTRIQVEHPTTELVTGVDLVAEQLRIATGEPLRLRQDDVTARGSAVEFRICAEDPDRDFLPAPGKVGRVSLPGGPWVRVDTWLEPDSQVSPFYDSLLAKVVVWGEDRETALRRSRRALAEFAVDGVATTAGMFTELLDEPWLQAGDFHTGTLEGWLGRRRAAADQGGHGS</sequence>
<evidence type="ECO:0000256" key="3">
    <source>
        <dbReference type="ARBA" id="ARBA00022741"/>
    </source>
</evidence>
<dbReference type="InterPro" id="IPR011761">
    <property type="entry name" value="ATP-grasp"/>
</dbReference>
<keyword evidence="4 6" id="KW-0067">ATP-binding</keyword>
<evidence type="ECO:0000313" key="10">
    <source>
        <dbReference type="Proteomes" id="UP000586918"/>
    </source>
</evidence>
<evidence type="ECO:0000256" key="1">
    <source>
        <dbReference type="ARBA" id="ARBA00013263"/>
    </source>
</evidence>
<dbReference type="GO" id="GO:0005524">
    <property type="term" value="F:ATP binding"/>
    <property type="evidence" value="ECO:0007669"/>
    <property type="project" value="UniProtKB-UniRule"/>
</dbReference>
<dbReference type="RefSeq" id="WP_169413127.1">
    <property type="nucleotide sequence ID" value="NZ_JAAXKZ010000038.1"/>
</dbReference>
<dbReference type="PROSITE" id="PS00866">
    <property type="entry name" value="CPSASE_1"/>
    <property type="match status" value="1"/>
</dbReference>
<evidence type="ECO:0000313" key="9">
    <source>
        <dbReference type="EMBL" id="NMH92417.1"/>
    </source>
</evidence>
<dbReference type="InterPro" id="IPR011764">
    <property type="entry name" value="Biotin_carboxylation_dom"/>
</dbReference>
<dbReference type="InterPro" id="IPR005481">
    <property type="entry name" value="BC-like_N"/>
</dbReference>
<dbReference type="GO" id="GO:0004075">
    <property type="term" value="F:biotin carboxylase activity"/>
    <property type="evidence" value="ECO:0007669"/>
    <property type="project" value="UniProtKB-EC"/>
</dbReference>
<comment type="caution">
    <text evidence="9">The sequence shown here is derived from an EMBL/GenBank/DDBJ whole genome shotgun (WGS) entry which is preliminary data.</text>
</comment>
<gene>
    <name evidence="9" type="ORF">HF519_12715</name>
</gene>
<dbReference type="Pfam" id="PF00289">
    <property type="entry name" value="Biotin_carb_N"/>
    <property type="match status" value="1"/>
</dbReference>
<evidence type="ECO:0000256" key="6">
    <source>
        <dbReference type="PROSITE-ProRule" id="PRU00409"/>
    </source>
</evidence>
<dbReference type="Gene3D" id="3.30.470.20">
    <property type="entry name" value="ATP-grasp fold, B domain"/>
    <property type="match status" value="1"/>
</dbReference>
<dbReference type="AlphaFoldDB" id="A0A848DI98"/>
<dbReference type="Proteomes" id="UP000586918">
    <property type="component" value="Unassembled WGS sequence"/>
</dbReference>
<evidence type="ECO:0000259" key="7">
    <source>
        <dbReference type="PROSITE" id="PS50975"/>
    </source>
</evidence>
<evidence type="ECO:0000256" key="4">
    <source>
        <dbReference type="ARBA" id="ARBA00022840"/>
    </source>
</evidence>
<dbReference type="SUPFAM" id="SSF51246">
    <property type="entry name" value="Rudiment single hybrid motif"/>
    <property type="match status" value="1"/>
</dbReference>
<dbReference type="InterPro" id="IPR050856">
    <property type="entry name" value="Biotin_carboxylase_complex"/>
</dbReference>
<keyword evidence="5" id="KW-0092">Biotin</keyword>
<evidence type="ECO:0000259" key="8">
    <source>
        <dbReference type="PROSITE" id="PS50979"/>
    </source>
</evidence>
<feature type="domain" description="Biotin carboxylation" evidence="8">
    <location>
        <begin position="1"/>
        <end position="450"/>
    </location>
</feature>
<keyword evidence="3 6" id="KW-0547">Nucleotide-binding</keyword>
<evidence type="ECO:0000256" key="5">
    <source>
        <dbReference type="ARBA" id="ARBA00023267"/>
    </source>
</evidence>
<dbReference type="Pfam" id="PF02786">
    <property type="entry name" value="CPSase_L_D2"/>
    <property type="match status" value="1"/>
</dbReference>
<dbReference type="FunFam" id="3.40.50.20:FF:000010">
    <property type="entry name" value="Propionyl-CoA carboxylase subunit alpha"/>
    <property type="match status" value="1"/>
</dbReference>
<dbReference type="SUPFAM" id="SSF56059">
    <property type="entry name" value="Glutathione synthetase ATP-binding domain-like"/>
    <property type="match status" value="1"/>
</dbReference>
<name>A0A848DI98_9PSEU</name>
<dbReference type="Pfam" id="PF02785">
    <property type="entry name" value="Biotin_carb_C"/>
    <property type="match status" value="1"/>
</dbReference>
<dbReference type="SUPFAM" id="SSF52440">
    <property type="entry name" value="PreATP-grasp domain"/>
    <property type="match status" value="1"/>
</dbReference>
<dbReference type="GO" id="GO:0046872">
    <property type="term" value="F:metal ion binding"/>
    <property type="evidence" value="ECO:0007669"/>
    <property type="project" value="InterPro"/>
</dbReference>
<dbReference type="SMART" id="SM00878">
    <property type="entry name" value="Biotin_carb_C"/>
    <property type="match status" value="1"/>
</dbReference>
<dbReference type="FunFam" id="3.30.1490.20:FF:000003">
    <property type="entry name" value="acetyl-CoA carboxylase isoform X1"/>
    <property type="match status" value="1"/>
</dbReference>
<dbReference type="EC" id="6.3.4.14" evidence="1"/>
<keyword evidence="2" id="KW-0436">Ligase</keyword>
<dbReference type="NCBIfam" id="NF006367">
    <property type="entry name" value="PRK08591.1"/>
    <property type="match status" value="1"/>
</dbReference>
<reference evidence="9 10" key="1">
    <citation type="submission" date="2020-04" db="EMBL/GenBank/DDBJ databases">
        <authorList>
            <person name="Klaysubun C."/>
            <person name="Duangmal K."/>
            <person name="Lipun K."/>
        </authorList>
    </citation>
    <scope>NUCLEOTIDE SEQUENCE [LARGE SCALE GENOMIC DNA]</scope>
    <source>
        <strain evidence="9 10">DSM 45300</strain>
    </source>
</reference>
<dbReference type="EMBL" id="JAAXKZ010000038">
    <property type="protein sequence ID" value="NMH92417.1"/>
    <property type="molecule type" value="Genomic_DNA"/>
</dbReference>
<dbReference type="PANTHER" id="PTHR18866">
    <property type="entry name" value="CARBOXYLASE:PYRUVATE/ACETYL-COA/PROPIONYL-COA CARBOXYLASE"/>
    <property type="match status" value="1"/>
</dbReference>
<dbReference type="InterPro" id="IPR011054">
    <property type="entry name" value="Rudment_hybrid_motif"/>
</dbReference>
<protein>
    <recommendedName>
        <fullName evidence="1">biotin carboxylase</fullName>
        <ecNumber evidence="1">6.3.4.14</ecNumber>
    </recommendedName>
</protein>
<dbReference type="PROSITE" id="PS50975">
    <property type="entry name" value="ATP_GRASP"/>
    <property type="match status" value="1"/>
</dbReference>
<dbReference type="PROSITE" id="PS00867">
    <property type="entry name" value="CPSASE_2"/>
    <property type="match status" value="1"/>
</dbReference>
<dbReference type="InterPro" id="IPR005482">
    <property type="entry name" value="Biotin_COase_C"/>
</dbReference>
<proteinExistence type="predicted"/>